<accession>W6N5E8</accession>
<evidence type="ECO:0000313" key="2">
    <source>
        <dbReference type="EMBL" id="CDL91260.1"/>
    </source>
</evidence>
<feature type="transmembrane region" description="Helical" evidence="1">
    <location>
        <begin position="6"/>
        <end position="33"/>
    </location>
</feature>
<gene>
    <name evidence="2" type="ORF">CTDIVETGP_1330</name>
</gene>
<keyword evidence="3" id="KW-1185">Reference proteome</keyword>
<reference evidence="2 3" key="1">
    <citation type="journal article" date="2015" name="Genome Announc.">
        <title>Draft Genome Sequence of Clostridium tyrobutyricum Strain DIVETGP, Isolated from Cow's Milk for Grana Padano Production.</title>
        <authorList>
            <person name="Soggiu A."/>
            <person name="Piras C."/>
            <person name="Gaiarsa S."/>
            <person name="Sassera D."/>
            <person name="Roncada P."/>
            <person name="Bendixen E."/>
            <person name="Brasca M."/>
            <person name="Bonizzi L."/>
        </authorList>
    </citation>
    <scope>NUCLEOTIDE SEQUENCE [LARGE SCALE GENOMIC DNA]</scope>
    <source>
        <strain evidence="2 3">DIVETGP</strain>
    </source>
</reference>
<dbReference type="EMBL" id="CBXI010000023">
    <property type="protein sequence ID" value="CDL91260.1"/>
    <property type="molecule type" value="Genomic_DNA"/>
</dbReference>
<dbReference type="AlphaFoldDB" id="W6N5E8"/>
<name>W6N5E8_CLOTY</name>
<keyword evidence="1" id="KW-0812">Transmembrane</keyword>
<comment type="caution">
    <text evidence="2">The sequence shown here is derived from an EMBL/GenBank/DDBJ whole genome shotgun (WGS) entry which is preliminary data.</text>
</comment>
<dbReference type="Proteomes" id="UP000019482">
    <property type="component" value="Unassembled WGS sequence"/>
</dbReference>
<evidence type="ECO:0000313" key="3">
    <source>
        <dbReference type="Proteomes" id="UP000019482"/>
    </source>
</evidence>
<protein>
    <submittedName>
        <fullName evidence="2">Uncharacterized protein</fullName>
    </submittedName>
</protein>
<organism evidence="2 3">
    <name type="scientific">Clostridium tyrobutyricum DIVETGP</name>
    <dbReference type="NCBI Taxonomy" id="1408889"/>
    <lineage>
        <taxon>Bacteria</taxon>
        <taxon>Bacillati</taxon>
        <taxon>Bacillota</taxon>
        <taxon>Clostridia</taxon>
        <taxon>Eubacteriales</taxon>
        <taxon>Clostridiaceae</taxon>
        <taxon>Clostridium</taxon>
    </lineage>
</organism>
<keyword evidence="1" id="KW-0472">Membrane</keyword>
<keyword evidence="1" id="KW-1133">Transmembrane helix</keyword>
<evidence type="ECO:0000256" key="1">
    <source>
        <dbReference type="SAM" id="Phobius"/>
    </source>
</evidence>
<sequence length="38" mass="4255">MCTGFILSLISSLVLDVPIILSTSFSIIIYPYYITNSR</sequence>
<proteinExistence type="predicted"/>